<comment type="caution">
    <text evidence="2">The sequence shown here is derived from an EMBL/GenBank/DDBJ whole genome shotgun (WGS) entry which is preliminary data.</text>
</comment>
<proteinExistence type="predicted"/>
<sequence length="162" mass="19176">MSVLTSLKVFFLTWILLLLTFYAYYLYSTSGKVDVQQLFNEFGSNFKKISEQKLTPSTIKSLVNYRMNDKAYRMEYLKEYFASAQLEVPHLEKINDLLKGVNIDSLEEYEAKIRNYVNSEVEEDKKLKFLNQLDIFKENLPHLDEAIELMIQNLYSDQDKEL</sequence>
<dbReference type="OrthoDB" id="5833145at2759"/>
<gene>
    <name evidence="2" type="ORF">BOKJ2_LOCUS8279</name>
</gene>
<accession>A0A811KU34</accession>
<evidence type="ECO:0000313" key="2">
    <source>
        <dbReference type="EMBL" id="CAD5219108.1"/>
    </source>
</evidence>
<dbReference type="EMBL" id="CAJFDH010000004">
    <property type="protein sequence ID" value="CAD5219108.1"/>
    <property type="molecule type" value="Genomic_DNA"/>
</dbReference>
<dbReference type="AlphaFoldDB" id="A0A811KU34"/>
<evidence type="ECO:0000313" key="3">
    <source>
        <dbReference type="Proteomes" id="UP000614601"/>
    </source>
</evidence>
<keyword evidence="1" id="KW-1133">Transmembrane helix</keyword>
<evidence type="ECO:0000256" key="1">
    <source>
        <dbReference type="SAM" id="Phobius"/>
    </source>
</evidence>
<protein>
    <submittedName>
        <fullName evidence="2">Uncharacterized protein</fullName>
    </submittedName>
</protein>
<dbReference type="EMBL" id="CAJFCW020000004">
    <property type="protein sequence ID" value="CAG9112334.1"/>
    <property type="molecule type" value="Genomic_DNA"/>
</dbReference>
<organism evidence="2 3">
    <name type="scientific">Bursaphelenchus okinawaensis</name>
    <dbReference type="NCBI Taxonomy" id="465554"/>
    <lineage>
        <taxon>Eukaryota</taxon>
        <taxon>Metazoa</taxon>
        <taxon>Ecdysozoa</taxon>
        <taxon>Nematoda</taxon>
        <taxon>Chromadorea</taxon>
        <taxon>Rhabditida</taxon>
        <taxon>Tylenchina</taxon>
        <taxon>Tylenchomorpha</taxon>
        <taxon>Aphelenchoidea</taxon>
        <taxon>Aphelenchoididae</taxon>
        <taxon>Bursaphelenchus</taxon>
    </lineage>
</organism>
<dbReference type="Proteomes" id="UP000783686">
    <property type="component" value="Unassembled WGS sequence"/>
</dbReference>
<keyword evidence="1" id="KW-0812">Transmembrane</keyword>
<keyword evidence="3" id="KW-1185">Reference proteome</keyword>
<reference evidence="2" key="1">
    <citation type="submission" date="2020-09" db="EMBL/GenBank/DDBJ databases">
        <authorList>
            <person name="Kikuchi T."/>
        </authorList>
    </citation>
    <scope>NUCLEOTIDE SEQUENCE</scope>
    <source>
        <strain evidence="2">SH1</strain>
    </source>
</reference>
<name>A0A811KU34_9BILA</name>
<feature type="transmembrane region" description="Helical" evidence="1">
    <location>
        <begin position="7"/>
        <end position="27"/>
    </location>
</feature>
<keyword evidence="1" id="KW-0472">Membrane</keyword>
<dbReference type="Proteomes" id="UP000614601">
    <property type="component" value="Unassembled WGS sequence"/>
</dbReference>